<dbReference type="PANTHER" id="PTHR46401">
    <property type="entry name" value="GLYCOSYLTRANSFERASE WBBK-RELATED"/>
    <property type="match status" value="1"/>
</dbReference>
<dbReference type="RefSeq" id="WP_187554877.1">
    <property type="nucleotide sequence ID" value="NZ_CP060716.1"/>
</dbReference>
<evidence type="ECO:0000256" key="1">
    <source>
        <dbReference type="ARBA" id="ARBA00022679"/>
    </source>
</evidence>
<accession>A0A7G9S3I2</accession>
<sequence>MATLSLIAEPFPDWEAPMHFAGAHDLVNAIASTAPRSCSARFLLARGSHAPEFASPKIAVEVLPMRASSLPILWQSNATARPLDGEMTHSITPMMPLRARSDDDGTQSTVTVPHALAWEAPELLSPAQARLVRAFVKRAVRFADIIVTTSHSTASLLQNMYGYNLPVQVIPPVAPNVLLAGVDSAARRARLGLPERYMVTTANNDEAGRLHWVYNALEADSTLPHVVVITGLDPVVQGKGQAPTSELASRIPERLRNRITVVAADDLRDAGAVISGASLMLQPQSFAATGYPVIAALMSKVPVLHAGVDATGELVLDGGLAESDPVGFASALSRLFIASPGDGTSEFERLTVQAADRGRTFSWEGVAWQLWETHATI</sequence>
<dbReference type="Gene3D" id="3.40.50.2000">
    <property type="entry name" value="Glycogen Phosphorylase B"/>
    <property type="match status" value="2"/>
</dbReference>
<organism evidence="2 3">
    <name type="scientific">Leucobacter denitrificans</name>
    <dbReference type="NCBI Taxonomy" id="683042"/>
    <lineage>
        <taxon>Bacteria</taxon>
        <taxon>Bacillati</taxon>
        <taxon>Actinomycetota</taxon>
        <taxon>Actinomycetes</taxon>
        <taxon>Micrococcales</taxon>
        <taxon>Microbacteriaceae</taxon>
        <taxon>Leucobacter</taxon>
    </lineage>
</organism>
<reference evidence="2 3" key="1">
    <citation type="submission" date="2020-08" db="EMBL/GenBank/DDBJ databases">
        <title>Genome sequence of Leucobacter denitrificans KACC 14055T.</title>
        <authorList>
            <person name="Hyun D.-W."/>
            <person name="Bae J.-W."/>
        </authorList>
    </citation>
    <scope>NUCLEOTIDE SEQUENCE [LARGE SCALE GENOMIC DNA]</scope>
    <source>
        <strain evidence="2 3">KACC 14055</strain>
    </source>
</reference>
<dbReference type="KEGG" id="ldn:H9L06_09080"/>
<dbReference type="SUPFAM" id="SSF53756">
    <property type="entry name" value="UDP-Glycosyltransferase/glycogen phosphorylase"/>
    <property type="match status" value="1"/>
</dbReference>
<keyword evidence="1 2" id="KW-0808">Transferase</keyword>
<name>A0A7G9S3I2_9MICO</name>
<evidence type="ECO:0000313" key="3">
    <source>
        <dbReference type="Proteomes" id="UP000515934"/>
    </source>
</evidence>
<keyword evidence="3" id="KW-1185">Reference proteome</keyword>
<dbReference type="EMBL" id="CP060716">
    <property type="protein sequence ID" value="QNN62407.1"/>
    <property type="molecule type" value="Genomic_DNA"/>
</dbReference>
<evidence type="ECO:0000313" key="2">
    <source>
        <dbReference type="EMBL" id="QNN62407.1"/>
    </source>
</evidence>
<keyword evidence="2" id="KW-0328">Glycosyltransferase</keyword>
<proteinExistence type="predicted"/>
<dbReference type="AlphaFoldDB" id="A0A7G9S3I2"/>
<gene>
    <name evidence="2" type="ORF">H9L06_09080</name>
</gene>
<dbReference type="PANTHER" id="PTHR46401:SF2">
    <property type="entry name" value="GLYCOSYLTRANSFERASE WBBK-RELATED"/>
    <property type="match status" value="1"/>
</dbReference>
<dbReference type="GO" id="GO:0016757">
    <property type="term" value="F:glycosyltransferase activity"/>
    <property type="evidence" value="ECO:0007669"/>
    <property type="project" value="UniProtKB-KW"/>
</dbReference>
<dbReference type="Proteomes" id="UP000515934">
    <property type="component" value="Chromosome"/>
</dbReference>
<protein>
    <submittedName>
        <fullName evidence="2">Mannosyltransferase</fullName>
    </submittedName>
</protein>